<feature type="chain" id="PRO_5011899564" description="DUF3558 domain-containing protein" evidence="2">
    <location>
        <begin position="31"/>
        <end position="382"/>
    </location>
</feature>
<keyword evidence="5" id="KW-1185">Reference proteome</keyword>
<evidence type="ECO:0000256" key="1">
    <source>
        <dbReference type="SAM" id="MobiDB-lite"/>
    </source>
</evidence>
<protein>
    <recommendedName>
        <fullName evidence="6">DUF3558 domain-containing protein</fullName>
    </recommendedName>
</protein>
<feature type="compositionally biased region" description="Low complexity" evidence="1">
    <location>
        <begin position="46"/>
        <end position="66"/>
    </location>
</feature>
<name>A0A1Q9LKQ0_9PSEU</name>
<accession>A0A1Q9LKQ0</accession>
<feature type="signal peptide" evidence="2">
    <location>
        <begin position="1"/>
        <end position="30"/>
    </location>
</feature>
<evidence type="ECO:0000313" key="3">
    <source>
        <dbReference type="EMBL" id="OLR91074.1"/>
    </source>
</evidence>
<gene>
    <name evidence="4" type="ORF">BJP25_21210</name>
    <name evidence="3" type="ORF">BJP25_31555</name>
</gene>
<dbReference type="Proteomes" id="UP000186040">
    <property type="component" value="Unassembled WGS sequence"/>
</dbReference>
<evidence type="ECO:0000313" key="5">
    <source>
        <dbReference type="Proteomes" id="UP000186040"/>
    </source>
</evidence>
<organism evidence="4 5">
    <name type="scientific">Actinokineospora bangkokensis</name>
    <dbReference type="NCBI Taxonomy" id="1193682"/>
    <lineage>
        <taxon>Bacteria</taxon>
        <taxon>Bacillati</taxon>
        <taxon>Actinomycetota</taxon>
        <taxon>Actinomycetes</taxon>
        <taxon>Pseudonocardiales</taxon>
        <taxon>Pseudonocardiaceae</taxon>
        <taxon>Actinokineospora</taxon>
    </lineage>
</organism>
<dbReference type="OrthoDB" id="3689942at2"/>
<comment type="caution">
    <text evidence="4">The sequence shown here is derived from an EMBL/GenBank/DDBJ whole genome shotgun (WGS) entry which is preliminary data.</text>
</comment>
<proteinExistence type="predicted"/>
<keyword evidence="2" id="KW-0732">Signal</keyword>
<evidence type="ECO:0000256" key="2">
    <source>
        <dbReference type="SAM" id="SignalP"/>
    </source>
</evidence>
<reference evidence="4 5" key="1">
    <citation type="submission" date="2016-10" db="EMBL/GenBank/DDBJ databases">
        <title>The Draft Genome Sequence of Actinokineospora bangkokensis 44EHWT reveals the biosynthetic pathway of antifungal compounds Thailandins with unusual extender unit butylmalonyl-CoA.</title>
        <authorList>
            <person name="Greule A."/>
            <person name="Intra B."/>
            <person name="Flemming S."/>
            <person name="Rommel M.G."/>
            <person name="Panbangred W."/>
            <person name="Bechthold A."/>
        </authorList>
    </citation>
    <scope>NUCLEOTIDE SEQUENCE [LARGE SCALE GENOMIC DNA]</scope>
    <source>
        <strain evidence="4 5">44EHW</strain>
    </source>
</reference>
<dbReference type="EMBL" id="MKQR01000016">
    <property type="protein sequence ID" value="OLR92575.1"/>
    <property type="molecule type" value="Genomic_DNA"/>
</dbReference>
<dbReference type="RefSeq" id="WP_075975718.1">
    <property type="nucleotide sequence ID" value="NZ_MKQR01000016.1"/>
</dbReference>
<feature type="region of interest" description="Disordered" evidence="1">
    <location>
        <begin position="40"/>
        <end position="70"/>
    </location>
</feature>
<sequence length="382" mass="38685">MTTTHRTPRTRRRPATTALLASLAVGAALAACTTTVTGNPRPVAAPPAASGQPPTGTPGTSGGAQPVPGITANDAQAQTMRRNAELRRIDPCALHDTAAAAKVTGLRASSLMPTPHLGDCSLSMTPPGDPTAGVALNISVGSILTPAVTTKPSREHAGLVFHELGDPSGAPGRSCLLVHPLDERTGIDLSVHNHDTPGKGGGGRPACEIAAAYLDAVGALWRTPALRADAITTPALPAAAVDPCAALSRAAAALGRAVFPMMTDPFSCSLNPTQRAPGDKTAIGGLVALTVGLDSLLDPKSALPGDTVSPTTVAGREGRRRQYTDLTGATRCEITVQLDTDTVALVEDVELAALGPKVQTLTATSGDCDLSTTALTSALDQL</sequence>
<dbReference type="STRING" id="1193682.BJP25_21210"/>
<evidence type="ECO:0008006" key="6">
    <source>
        <dbReference type="Google" id="ProtNLM"/>
    </source>
</evidence>
<dbReference type="PROSITE" id="PS51257">
    <property type="entry name" value="PROKAR_LIPOPROTEIN"/>
    <property type="match status" value="1"/>
</dbReference>
<dbReference type="AlphaFoldDB" id="A0A1Q9LKQ0"/>
<dbReference type="EMBL" id="MKQR01000026">
    <property type="protein sequence ID" value="OLR91074.1"/>
    <property type="molecule type" value="Genomic_DNA"/>
</dbReference>
<evidence type="ECO:0000313" key="4">
    <source>
        <dbReference type="EMBL" id="OLR92575.1"/>
    </source>
</evidence>